<dbReference type="InterPro" id="IPR028228">
    <property type="entry name" value="Imm53"/>
</dbReference>
<dbReference type="RefSeq" id="WP_175016425.1">
    <property type="nucleotide sequence ID" value="NZ_CABVQN010000063.1"/>
</dbReference>
<sequence length="103" mass="11342">MTDSLTALQRWYESRCDGVWEHAHGIEIATLDNPGWKVKLDGGSFGKVIDLAIERDESDWISVRATGAEFAGYGGGGNLLELLTLAVEWINWSAMNGEGRSDR</sequence>
<dbReference type="AlphaFoldDB" id="A0A6P3C483"/>
<name>A0A6P3C483_BURL3</name>
<reference evidence="1 2" key="1">
    <citation type="submission" date="2019-09" db="EMBL/GenBank/DDBJ databases">
        <authorList>
            <person name="Depoorter E."/>
        </authorList>
    </citation>
    <scope>NUCLEOTIDE SEQUENCE [LARGE SCALE GENOMIC DNA]</scope>
    <source>
        <strain evidence="1">R-39750</strain>
    </source>
</reference>
<proteinExistence type="predicted"/>
<evidence type="ECO:0000313" key="1">
    <source>
        <dbReference type="EMBL" id="VWD62289.1"/>
    </source>
</evidence>
<protein>
    <recommendedName>
        <fullName evidence="3">Rhodanese-related sulfurtransferase</fullName>
    </recommendedName>
</protein>
<dbReference type="EMBL" id="CABVQN010000063">
    <property type="protein sequence ID" value="VWD62289.1"/>
    <property type="molecule type" value="Genomic_DNA"/>
</dbReference>
<accession>A0A6P3C483</accession>
<dbReference type="Proteomes" id="UP000494110">
    <property type="component" value="Unassembled WGS sequence"/>
</dbReference>
<organism evidence="1 2">
    <name type="scientific">Burkholderia lata (strain ATCC 17760 / DSM 23089 / LMG 22485 / NCIMB 9086 / R18194 / 383)</name>
    <dbReference type="NCBI Taxonomy" id="482957"/>
    <lineage>
        <taxon>Bacteria</taxon>
        <taxon>Pseudomonadati</taxon>
        <taxon>Pseudomonadota</taxon>
        <taxon>Betaproteobacteria</taxon>
        <taxon>Burkholderiales</taxon>
        <taxon>Burkholderiaceae</taxon>
        <taxon>Burkholderia</taxon>
        <taxon>Burkholderia cepacia complex</taxon>
    </lineage>
</organism>
<evidence type="ECO:0008006" key="3">
    <source>
        <dbReference type="Google" id="ProtNLM"/>
    </source>
</evidence>
<dbReference type="Pfam" id="PF15580">
    <property type="entry name" value="Imm53"/>
    <property type="match status" value="1"/>
</dbReference>
<evidence type="ECO:0000313" key="2">
    <source>
        <dbReference type="Proteomes" id="UP000494110"/>
    </source>
</evidence>
<gene>
    <name evidence="1" type="ORF">BLA39750_07530</name>
</gene>